<evidence type="ECO:0008006" key="15">
    <source>
        <dbReference type="Google" id="ProtNLM"/>
    </source>
</evidence>
<protein>
    <recommendedName>
        <fullName evidence="15">DUF605-domain-containing protein</fullName>
    </recommendedName>
</protein>
<evidence type="ECO:0000256" key="5">
    <source>
        <dbReference type="ARBA" id="ARBA00022490"/>
    </source>
</evidence>
<dbReference type="Gene3D" id="1.20.5.420">
    <property type="entry name" value="Immunoglobulin FC, subunit C"/>
    <property type="match status" value="1"/>
</dbReference>
<feature type="compositionally biased region" description="Low complexity" evidence="10">
    <location>
        <begin position="191"/>
        <end position="201"/>
    </location>
</feature>
<evidence type="ECO:0000256" key="2">
    <source>
        <dbReference type="ARBA" id="ARBA00004496"/>
    </source>
</evidence>
<evidence type="ECO:0000256" key="4">
    <source>
        <dbReference type="ARBA" id="ARBA00022448"/>
    </source>
</evidence>
<keyword evidence="4" id="KW-0813">Transport</keyword>
<keyword evidence="6" id="KW-0967">Endosome</keyword>
<feature type="domain" description="Vta1 C-terminal" evidence="12">
    <location>
        <begin position="341"/>
        <end position="373"/>
    </location>
</feature>
<dbReference type="GO" id="GO:0005771">
    <property type="term" value="C:multivesicular body"/>
    <property type="evidence" value="ECO:0007669"/>
    <property type="project" value="TreeGrafter"/>
</dbReference>
<evidence type="ECO:0000256" key="8">
    <source>
        <dbReference type="ARBA" id="ARBA00023136"/>
    </source>
</evidence>
<evidence type="ECO:0000313" key="13">
    <source>
        <dbReference type="EMBL" id="KAJ1727455.1"/>
    </source>
</evidence>
<feature type="region of interest" description="Disordered" evidence="10">
    <location>
        <begin position="176"/>
        <end position="336"/>
    </location>
</feature>
<keyword evidence="7" id="KW-0653">Protein transport</keyword>
<dbReference type="PANTHER" id="PTHR46009:SF1">
    <property type="entry name" value="VACUOLAR PROTEIN SORTING-ASSOCIATED PROTEIN VTA1 HOMOLOG"/>
    <property type="match status" value="1"/>
</dbReference>
<feature type="coiled-coil region" evidence="9">
    <location>
        <begin position="52"/>
        <end position="82"/>
    </location>
</feature>
<comment type="similarity">
    <text evidence="3">Belongs to the VTA1 family.</text>
</comment>
<evidence type="ECO:0000259" key="12">
    <source>
        <dbReference type="Pfam" id="PF18097"/>
    </source>
</evidence>
<dbReference type="InterPro" id="IPR023175">
    <property type="entry name" value="Vta1/CALS_N_sf"/>
</dbReference>
<evidence type="ECO:0000313" key="14">
    <source>
        <dbReference type="Proteomes" id="UP001143981"/>
    </source>
</evidence>
<dbReference type="OrthoDB" id="391137at2759"/>
<organism evidence="13 14">
    <name type="scientific">Coemansia biformis</name>
    <dbReference type="NCBI Taxonomy" id="1286918"/>
    <lineage>
        <taxon>Eukaryota</taxon>
        <taxon>Fungi</taxon>
        <taxon>Fungi incertae sedis</taxon>
        <taxon>Zoopagomycota</taxon>
        <taxon>Kickxellomycotina</taxon>
        <taxon>Kickxellomycetes</taxon>
        <taxon>Kickxellales</taxon>
        <taxon>Kickxellaceae</taxon>
        <taxon>Coemansia</taxon>
    </lineage>
</organism>
<evidence type="ECO:0000256" key="7">
    <source>
        <dbReference type="ARBA" id="ARBA00022927"/>
    </source>
</evidence>
<evidence type="ECO:0000259" key="11">
    <source>
        <dbReference type="Pfam" id="PF04652"/>
    </source>
</evidence>
<dbReference type="AlphaFoldDB" id="A0A9W8CUK4"/>
<dbReference type="InterPro" id="IPR044538">
    <property type="entry name" value="Vta1-like"/>
</dbReference>
<feature type="domain" description="Vta1/callose synthase N-terminal" evidence="11">
    <location>
        <begin position="14"/>
        <end position="153"/>
    </location>
</feature>
<dbReference type="InterPro" id="IPR039431">
    <property type="entry name" value="Vta1/CALS_N"/>
</dbReference>
<evidence type="ECO:0000256" key="3">
    <source>
        <dbReference type="ARBA" id="ARBA00007895"/>
    </source>
</evidence>
<dbReference type="InterPro" id="IPR041212">
    <property type="entry name" value="Vta1_C"/>
</dbReference>
<comment type="caution">
    <text evidence="13">The sequence shown here is derived from an EMBL/GenBank/DDBJ whole genome shotgun (WGS) entry which is preliminary data.</text>
</comment>
<accession>A0A9W8CUK4</accession>
<evidence type="ECO:0000256" key="1">
    <source>
        <dbReference type="ARBA" id="ARBA00004481"/>
    </source>
</evidence>
<keyword evidence="8" id="KW-0472">Membrane</keyword>
<evidence type="ECO:0000256" key="9">
    <source>
        <dbReference type="SAM" id="Coils"/>
    </source>
</evidence>
<keyword evidence="5" id="KW-0963">Cytoplasm</keyword>
<sequence>MVNLAALPDELKYIQPYLQRGQEIAKADAVVSYSCKYYAARQSISAKTPAAQQFVTELLDELEAEKAQLVQQERLKSDAEATRQCTVFALRVFAKADTEDREGRATKGTARNFIIASQFLQVVAAYGDLPLDVAEKIKYAKWRATEILKAVREGREPVPPPVADSTLEAADTPAVSAGDIMGWPSPPANQTPPQQQQQPLPGSAVTQPWSNHSYPAVSSPQPQQQTQPQSQPQSQPQPQPQPQQYSQPQQQSQFLQPQPLSPSANYPPPQPIVPGPQTDGLPSVPRNKLPADTSPENARAVQPTPPGAATFIPMPAANLPPISPPAADDGDGLMLDPTDAKAAQKFARWAISALEYDDVNTAVDNLQKAIGVLARYQR</sequence>
<name>A0A9W8CUK4_9FUNG</name>
<dbReference type="Gene3D" id="1.25.40.270">
    <property type="entry name" value="Vacuolar protein sorting-associated protein vta1"/>
    <property type="match status" value="1"/>
</dbReference>
<dbReference type="GO" id="GO:0010008">
    <property type="term" value="C:endosome membrane"/>
    <property type="evidence" value="ECO:0007669"/>
    <property type="project" value="UniProtKB-SubCell"/>
</dbReference>
<evidence type="ECO:0000256" key="10">
    <source>
        <dbReference type="SAM" id="MobiDB-lite"/>
    </source>
</evidence>
<keyword evidence="14" id="KW-1185">Reference proteome</keyword>
<dbReference type="Proteomes" id="UP001143981">
    <property type="component" value="Unassembled WGS sequence"/>
</dbReference>
<feature type="compositionally biased region" description="Polar residues" evidence="10">
    <location>
        <begin position="204"/>
        <end position="213"/>
    </location>
</feature>
<proteinExistence type="inferred from homology"/>
<feature type="compositionally biased region" description="Pro residues" evidence="10">
    <location>
        <begin position="265"/>
        <end position="274"/>
    </location>
</feature>
<dbReference type="Pfam" id="PF18097">
    <property type="entry name" value="Vta1_C"/>
    <property type="match status" value="1"/>
</dbReference>
<evidence type="ECO:0000256" key="6">
    <source>
        <dbReference type="ARBA" id="ARBA00022753"/>
    </source>
</evidence>
<dbReference type="EMBL" id="JANBOI010001092">
    <property type="protein sequence ID" value="KAJ1727455.1"/>
    <property type="molecule type" value="Genomic_DNA"/>
</dbReference>
<dbReference type="PANTHER" id="PTHR46009">
    <property type="entry name" value="VACUOLAR PROTEIN SORTING-ASSOCIATED PROTEIN VTA1 HOMOLOG"/>
    <property type="match status" value="1"/>
</dbReference>
<feature type="compositionally biased region" description="Low complexity" evidence="10">
    <location>
        <begin position="242"/>
        <end position="263"/>
    </location>
</feature>
<dbReference type="Pfam" id="PF04652">
    <property type="entry name" value="Vta1"/>
    <property type="match status" value="1"/>
</dbReference>
<comment type="subcellular location">
    <subcellularLocation>
        <location evidence="2">Cytoplasm</location>
    </subcellularLocation>
    <subcellularLocation>
        <location evidence="1">Endosome membrane</location>
        <topology evidence="1">Peripheral membrane protein</topology>
    </subcellularLocation>
</comment>
<keyword evidence="9" id="KW-0175">Coiled coil</keyword>
<dbReference type="GO" id="GO:0032511">
    <property type="term" value="P:late endosome to vacuole transport via multivesicular body sorting pathway"/>
    <property type="evidence" value="ECO:0007669"/>
    <property type="project" value="InterPro"/>
</dbReference>
<gene>
    <name evidence="13" type="ORF">LPJ61_004557</name>
</gene>
<feature type="compositionally biased region" description="Low complexity" evidence="10">
    <location>
        <begin position="218"/>
        <end position="234"/>
    </location>
</feature>
<reference evidence="13" key="1">
    <citation type="submission" date="2022-07" db="EMBL/GenBank/DDBJ databases">
        <title>Phylogenomic reconstructions and comparative analyses of Kickxellomycotina fungi.</title>
        <authorList>
            <person name="Reynolds N.K."/>
            <person name="Stajich J.E."/>
            <person name="Barry K."/>
            <person name="Grigoriev I.V."/>
            <person name="Crous P."/>
            <person name="Smith M.E."/>
        </authorList>
    </citation>
    <scope>NUCLEOTIDE SEQUENCE</scope>
    <source>
        <strain evidence="13">BCRC 34381</strain>
    </source>
</reference>
<dbReference type="GO" id="GO:0015031">
    <property type="term" value="P:protein transport"/>
    <property type="evidence" value="ECO:0007669"/>
    <property type="project" value="UniProtKB-KW"/>
</dbReference>